<evidence type="ECO:0000259" key="6">
    <source>
        <dbReference type="Pfam" id="PF13515"/>
    </source>
</evidence>
<dbReference type="Pfam" id="PF13515">
    <property type="entry name" value="FUSC_2"/>
    <property type="match status" value="1"/>
</dbReference>
<keyword evidence="8" id="KW-1185">Reference proteome</keyword>
<sequence>MSSTPVSNSINPETQTHSVPAYMQDVLVFDWKKQTFAADLIFVVPVALCLVIGMLAGHPGAALIAGGGAATVGFGSKQQIDQSRLLPMILASFGIAFSSFIGMIAGHENSILVPLAALWGFGYGMLTSREGGYGWVGQQCVTTLLVGSAFPFTAHAALIRALLLLAGGSVQVLCSTLLLQLWSQLRQDLVRMGHYVRAEREALRTMVVELSAHLRTGRITNSVVPYALRLMVTLGVSTEIYRRLHFSSGYWIPMTAMLVLKPGLADTASRAIARTVGTIAGAYLLSVAIGWWQPSLTWIVVCCILFAWLAYATMNINYALFTVCITGYIVFLLSLASTPSDVIAHRRALCTAIGGALALSVRLIVLYRRKRFFSLHVSQEPANTQA</sequence>
<accession>A0A4Q1SEQ8</accession>
<feature type="transmembrane region" description="Helical" evidence="5">
    <location>
        <begin position="40"/>
        <end position="64"/>
    </location>
</feature>
<keyword evidence="4 5" id="KW-0472">Membrane</keyword>
<dbReference type="InterPro" id="IPR049453">
    <property type="entry name" value="Memb_transporter_dom"/>
</dbReference>
<evidence type="ECO:0000256" key="4">
    <source>
        <dbReference type="ARBA" id="ARBA00023136"/>
    </source>
</evidence>
<name>A0A4Q1SEQ8_9BACT</name>
<dbReference type="EMBL" id="SDMK01000002">
    <property type="protein sequence ID" value="RXS95617.1"/>
    <property type="molecule type" value="Genomic_DNA"/>
</dbReference>
<reference evidence="7 8" key="1">
    <citation type="journal article" date="2016" name="Int. J. Syst. Evol. Microbiol.">
        <title>Acidipila dinghuensis sp. nov., an acidobacterium isolated from forest soil.</title>
        <authorList>
            <person name="Jiang Y.W."/>
            <person name="Wang J."/>
            <person name="Chen M.H."/>
            <person name="Lv Y.Y."/>
            <person name="Qiu L.H."/>
        </authorList>
    </citation>
    <scope>NUCLEOTIDE SEQUENCE [LARGE SCALE GENOMIC DNA]</scope>
    <source>
        <strain evidence="7 8">DHOF10</strain>
    </source>
</reference>
<feature type="transmembrane region" description="Helical" evidence="5">
    <location>
        <begin position="85"/>
        <end position="105"/>
    </location>
</feature>
<feature type="transmembrane region" description="Helical" evidence="5">
    <location>
        <begin position="133"/>
        <end position="152"/>
    </location>
</feature>
<keyword evidence="3 5" id="KW-1133">Transmembrane helix</keyword>
<feature type="domain" description="Integral membrane bound transporter" evidence="6">
    <location>
        <begin position="240"/>
        <end position="360"/>
    </location>
</feature>
<protein>
    <submittedName>
        <fullName evidence="7">FUSC family protein</fullName>
    </submittedName>
</protein>
<keyword evidence="2 5" id="KW-0812">Transmembrane</keyword>
<gene>
    <name evidence="7" type="ORF">ESZ00_13725</name>
</gene>
<dbReference type="GO" id="GO:0016020">
    <property type="term" value="C:membrane"/>
    <property type="evidence" value="ECO:0007669"/>
    <property type="project" value="UniProtKB-SubCell"/>
</dbReference>
<evidence type="ECO:0000313" key="7">
    <source>
        <dbReference type="EMBL" id="RXS95617.1"/>
    </source>
</evidence>
<dbReference type="RefSeq" id="WP_129208813.1">
    <property type="nucleotide sequence ID" value="NZ_BMGU01000004.1"/>
</dbReference>
<evidence type="ECO:0000256" key="3">
    <source>
        <dbReference type="ARBA" id="ARBA00022989"/>
    </source>
</evidence>
<comment type="subcellular location">
    <subcellularLocation>
        <location evidence="1">Membrane</location>
        <topology evidence="1">Multi-pass membrane protein</topology>
    </subcellularLocation>
</comment>
<dbReference type="OrthoDB" id="128040at2"/>
<evidence type="ECO:0000256" key="5">
    <source>
        <dbReference type="SAM" id="Phobius"/>
    </source>
</evidence>
<proteinExistence type="predicted"/>
<feature type="transmembrane region" description="Helical" evidence="5">
    <location>
        <begin position="318"/>
        <end position="337"/>
    </location>
</feature>
<comment type="caution">
    <text evidence="7">The sequence shown here is derived from an EMBL/GenBank/DDBJ whole genome shotgun (WGS) entry which is preliminary data.</text>
</comment>
<organism evidence="7 8">
    <name type="scientific">Silvibacterium dinghuense</name>
    <dbReference type="NCBI Taxonomy" id="1560006"/>
    <lineage>
        <taxon>Bacteria</taxon>
        <taxon>Pseudomonadati</taxon>
        <taxon>Acidobacteriota</taxon>
        <taxon>Terriglobia</taxon>
        <taxon>Terriglobales</taxon>
        <taxon>Acidobacteriaceae</taxon>
        <taxon>Silvibacterium</taxon>
    </lineage>
</organism>
<dbReference type="Proteomes" id="UP000290253">
    <property type="component" value="Unassembled WGS sequence"/>
</dbReference>
<feature type="transmembrane region" description="Helical" evidence="5">
    <location>
        <begin position="343"/>
        <end position="365"/>
    </location>
</feature>
<evidence type="ECO:0000256" key="1">
    <source>
        <dbReference type="ARBA" id="ARBA00004141"/>
    </source>
</evidence>
<evidence type="ECO:0000256" key="2">
    <source>
        <dbReference type="ARBA" id="ARBA00022692"/>
    </source>
</evidence>
<feature type="transmembrane region" description="Helical" evidence="5">
    <location>
        <begin position="158"/>
        <end position="182"/>
    </location>
</feature>
<feature type="transmembrane region" description="Helical" evidence="5">
    <location>
        <begin position="295"/>
        <end position="311"/>
    </location>
</feature>
<evidence type="ECO:0000313" key="8">
    <source>
        <dbReference type="Proteomes" id="UP000290253"/>
    </source>
</evidence>
<dbReference type="AlphaFoldDB" id="A0A4Q1SEQ8"/>